<comment type="caution">
    <text evidence="1">The sequence shown here is derived from an EMBL/GenBank/DDBJ whole genome shotgun (WGS) entry which is preliminary data.</text>
</comment>
<evidence type="ECO:0000313" key="2">
    <source>
        <dbReference type="Proteomes" id="UP001224661"/>
    </source>
</evidence>
<reference evidence="1 2" key="1">
    <citation type="submission" date="2023-05" db="EMBL/GenBank/DDBJ databases">
        <title>Draft genome sequence of Streptomyces sp. B-S-A8 isolated from a cave soil in Thailand.</title>
        <authorList>
            <person name="Chamroensaksri N."/>
            <person name="Muangham S."/>
        </authorList>
    </citation>
    <scope>NUCLEOTIDE SEQUENCE [LARGE SCALE GENOMIC DNA]</scope>
    <source>
        <strain evidence="1 2">B-S-A8</strain>
    </source>
</reference>
<dbReference type="Proteomes" id="UP001224661">
    <property type="component" value="Unassembled WGS sequence"/>
</dbReference>
<gene>
    <name evidence="1" type="ORF">QIS99_27785</name>
</gene>
<dbReference type="EMBL" id="JASCIR010000036">
    <property type="protein sequence ID" value="MDI3389964.1"/>
    <property type="molecule type" value="Genomic_DNA"/>
</dbReference>
<keyword evidence="2" id="KW-1185">Reference proteome</keyword>
<organism evidence="1 2">
    <name type="scientific">Streptomyces solicavernae</name>
    <dbReference type="NCBI Taxonomy" id="3043614"/>
    <lineage>
        <taxon>Bacteria</taxon>
        <taxon>Bacillati</taxon>
        <taxon>Actinomycetota</taxon>
        <taxon>Actinomycetes</taxon>
        <taxon>Kitasatosporales</taxon>
        <taxon>Streptomycetaceae</taxon>
        <taxon>Streptomyces</taxon>
    </lineage>
</organism>
<dbReference type="Pfam" id="PF13822">
    <property type="entry name" value="ACC_epsilon"/>
    <property type="match status" value="1"/>
</dbReference>
<proteinExistence type="predicted"/>
<accession>A0ABT6S0K9</accession>
<name>A0ABT6S0K9_9ACTN</name>
<evidence type="ECO:0000313" key="1">
    <source>
        <dbReference type="EMBL" id="MDI3389964.1"/>
    </source>
</evidence>
<protein>
    <submittedName>
        <fullName evidence="1">Acyl-CoA carboxylase epsilon subunit</fullName>
    </submittedName>
</protein>
<dbReference type="RefSeq" id="WP_282516442.1">
    <property type="nucleotide sequence ID" value="NZ_JASCIR010000036.1"/>
</dbReference>
<dbReference type="InterPro" id="IPR032716">
    <property type="entry name" value="ACC_epsilon"/>
</dbReference>
<sequence>MSAAVGSAPPGTVGAAMFRVDKGNPDAVELAAVVAVLCARVAAPAAAVAEDPAQGPAAAHWPRRVGGGRPAAVGWSGGCPGGAWRPGL</sequence>